<dbReference type="SMART" id="SM00316">
    <property type="entry name" value="S1"/>
    <property type="match status" value="8"/>
</dbReference>
<dbReference type="GO" id="GO:0006364">
    <property type="term" value="P:rRNA processing"/>
    <property type="evidence" value="ECO:0007669"/>
    <property type="project" value="UniProtKB-KW"/>
</dbReference>
<dbReference type="InterPro" id="IPR045209">
    <property type="entry name" value="Rrp5"/>
</dbReference>
<dbReference type="PANTHER" id="PTHR23270">
    <property type="entry name" value="PROGRAMMED CELL DEATH PROTEIN 11 PRE-RRNA PROCESSING PROTEIN RRP5"/>
    <property type="match status" value="1"/>
</dbReference>
<dbReference type="SUPFAM" id="SSF48452">
    <property type="entry name" value="TPR-like"/>
    <property type="match status" value="2"/>
</dbReference>
<protein>
    <recommendedName>
        <fullName evidence="4">S1 motif domain-containing protein</fullName>
    </recommendedName>
</protein>
<dbReference type="SUPFAM" id="SSF50249">
    <property type="entry name" value="Nucleic acid-binding proteins"/>
    <property type="match status" value="3"/>
</dbReference>
<name>A0AAD1U593_EUPCR</name>
<organism evidence="5 6">
    <name type="scientific">Euplotes crassus</name>
    <dbReference type="NCBI Taxonomy" id="5936"/>
    <lineage>
        <taxon>Eukaryota</taxon>
        <taxon>Sar</taxon>
        <taxon>Alveolata</taxon>
        <taxon>Ciliophora</taxon>
        <taxon>Intramacronucleata</taxon>
        <taxon>Spirotrichea</taxon>
        <taxon>Hypotrichia</taxon>
        <taxon>Euplotida</taxon>
        <taxon>Euplotidae</taxon>
        <taxon>Moneuplotes</taxon>
    </lineage>
</organism>
<dbReference type="InterPro" id="IPR011990">
    <property type="entry name" value="TPR-like_helical_dom_sf"/>
</dbReference>
<feature type="compositionally biased region" description="Basic and acidic residues" evidence="3">
    <location>
        <begin position="998"/>
        <end position="1010"/>
    </location>
</feature>
<accession>A0AAD1U593</accession>
<feature type="domain" description="S1 motif" evidence="4">
    <location>
        <begin position="455"/>
        <end position="521"/>
    </location>
</feature>
<dbReference type="Gene3D" id="2.40.50.140">
    <property type="entry name" value="Nucleic acid-binding proteins"/>
    <property type="match status" value="3"/>
</dbReference>
<comment type="caution">
    <text evidence="5">The sequence shown here is derived from an EMBL/GenBank/DDBJ whole genome shotgun (WGS) entry which is preliminary data.</text>
</comment>
<dbReference type="SMART" id="SM00386">
    <property type="entry name" value="HAT"/>
    <property type="match status" value="4"/>
</dbReference>
<evidence type="ECO:0000259" key="4">
    <source>
        <dbReference type="PROSITE" id="PS50126"/>
    </source>
</evidence>
<dbReference type="Proteomes" id="UP001295684">
    <property type="component" value="Unassembled WGS sequence"/>
</dbReference>
<evidence type="ECO:0000256" key="1">
    <source>
        <dbReference type="ARBA" id="ARBA00004604"/>
    </source>
</evidence>
<evidence type="ECO:0000256" key="3">
    <source>
        <dbReference type="SAM" id="MobiDB-lite"/>
    </source>
</evidence>
<feature type="region of interest" description="Disordered" evidence="3">
    <location>
        <begin position="989"/>
        <end position="1013"/>
    </location>
</feature>
<dbReference type="GO" id="GO:0032040">
    <property type="term" value="C:small-subunit processome"/>
    <property type="evidence" value="ECO:0007669"/>
    <property type="project" value="TreeGrafter"/>
</dbReference>
<feature type="domain" description="S1 motif" evidence="4">
    <location>
        <begin position="362"/>
        <end position="433"/>
    </location>
</feature>
<gene>
    <name evidence="5" type="ORF">ECRASSUSDP1_LOCUS3548</name>
</gene>
<keyword evidence="2" id="KW-0698">rRNA processing</keyword>
<feature type="domain" description="S1 motif" evidence="4">
    <location>
        <begin position="175"/>
        <end position="239"/>
    </location>
</feature>
<dbReference type="GO" id="GO:0003723">
    <property type="term" value="F:RNA binding"/>
    <property type="evidence" value="ECO:0007669"/>
    <property type="project" value="TreeGrafter"/>
</dbReference>
<feature type="domain" description="S1 motif" evidence="4">
    <location>
        <begin position="753"/>
        <end position="820"/>
    </location>
</feature>
<comment type="subcellular location">
    <subcellularLocation>
        <location evidence="1">Nucleus</location>
        <location evidence="1">Nucleolus</location>
    </subcellularLocation>
</comment>
<dbReference type="InterPro" id="IPR012340">
    <property type="entry name" value="NA-bd_OB-fold"/>
</dbReference>
<keyword evidence="6" id="KW-1185">Reference proteome</keyword>
<reference evidence="5" key="1">
    <citation type="submission" date="2023-07" db="EMBL/GenBank/DDBJ databases">
        <authorList>
            <consortium name="AG Swart"/>
            <person name="Singh M."/>
            <person name="Singh A."/>
            <person name="Seah K."/>
            <person name="Emmerich C."/>
        </authorList>
    </citation>
    <scope>NUCLEOTIDE SEQUENCE</scope>
    <source>
        <strain evidence="5">DP1</strain>
    </source>
</reference>
<dbReference type="EMBL" id="CAMPGE010003392">
    <property type="protein sequence ID" value="CAI2362226.1"/>
    <property type="molecule type" value="Genomic_DNA"/>
</dbReference>
<sequence>MMAVSKVHKDQFVVLNHSRNKKGYMSAVDGRIIGKKAGSYIYGVVVGTRNKSSNNKFIKRNKNLQLTDNLNIFNTFLTSDKLTKGMQLQGTVESKEGKGYIIDLLLKDQGKAFLNFKDYKGKELQEGELITVIMKGSISKSQKIIKCAHISAIENIEDWAIDIHSEINFECVKPGFLVECKIQSIVENGLNVSFGKGVNGVIFIDHLAQDLSKYKKKGKILARVISVDFEKKRIGLSELENIVKLQNTAPPARQGEVLTNVKVLKKVYGHSYIVQGESTETGDILKCFLHQNHIAAAVKIQENKKKRTKDAFEKKKEFEVDEKLHCNVRIKEFNYFDNIPIVSSMEGINENVVLNWDTVKGGITVEGTIRETVDDNYFVVDLNDQIFGRVYKTHISDAPQKKINKKLRSTKGKITMKTWKVISDSEILELTMKESIVKNKVFTPLNLDDPMIKNGVKMTGVLKARDEKGYIIEYFNNLRGFLPFDNLEKYGEKISFKKGTLIEAYLLFKTKEGLSLTVSKEESIKFKPKPGQDAAGRSKIYIPKNANFEKGDKAQGIICKFNKSCSYPLTIKLSEKHLGVVFFSDLGLKEGFDQSELERMFEIGSVIDVYIKTPKEGEGKIECSLIPPEQERSVKRFEEGSKALCRYVKFKNGFGATVQLSPTKYGFIDICELTDEIEKFDKTLFFARVIDVSQTKIQLSARDSLVDDEKYKILGTDGTSLEYKKAFGESQKKGDLRNLIIKYHNWRELLTENTLVRGYVTSINQHGVFIKLARNLSVRANLREISDDPNVKPEDFLSRNTLVLGRILNFYKDKVNITLRESIVTYGIDEVDISEFQAGFKAKLMVLSIANKLAFCQIIGSRYKCKVKLTKEDPTVKIGQKIIARIKSVNEDNPPKIMMHEVEECNEVMTEEYDRLISLMSEVKEVQQDFLQHKDDDEEEKVSEVNINQNEVEQNIEDLQELLEVGEESSDKEMDEEAKKITKFLKFDEGEKEQEEEKEAKEEDKKKETKTMNQHIQEEISIMLKERGIKEEDHDSHYYERMLLANPSNSFLWIHYISQELAKKGYKDAKVLCERAVKSIDITKLKEKLNLWIAYMNLESKFGKEKEFKSIINRALKINDQKEIYLAVIDIYKRRKNYKIIEGFYIILTKKYNFHLDVWKKYVEYLFEAHNIKEDDKHPDHILLVDVELTEKIDVLSKALKILERKQQIELMRKYATEEYKYGNIEKGRTMHESIIHSYPNRTDIVSTYLDLEIKHSKNKGNIRKVFDKLLARENIKLKQIKFLFKRYLEFETEYGSEKDVERVRNKAQEFASKFGNDEGESDSEAEGEDEGESEDEQGPAEEQQKDKEMSNESEDSDESD</sequence>
<feature type="compositionally biased region" description="Acidic residues" evidence="3">
    <location>
        <begin position="1352"/>
        <end position="1361"/>
    </location>
</feature>
<dbReference type="PANTHER" id="PTHR23270:SF10">
    <property type="entry name" value="PROTEIN RRP5 HOMOLOG"/>
    <property type="match status" value="1"/>
</dbReference>
<dbReference type="PROSITE" id="PS50126">
    <property type="entry name" value="S1"/>
    <property type="match status" value="4"/>
</dbReference>
<evidence type="ECO:0000313" key="5">
    <source>
        <dbReference type="EMBL" id="CAI2362226.1"/>
    </source>
</evidence>
<dbReference type="Gene3D" id="1.25.40.10">
    <property type="entry name" value="Tetratricopeptide repeat domain"/>
    <property type="match status" value="1"/>
</dbReference>
<feature type="compositionally biased region" description="Acidic residues" evidence="3">
    <location>
        <begin position="1318"/>
        <end position="1340"/>
    </location>
</feature>
<proteinExistence type="predicted"/>
<dbReference type="InterPro" id="IPR003107">
    <property type="entry name" value="HAT"/>
</dbReference>
<evidence type="ECO:0000313" key="6">
    <source>
        <dbReference type="Proteomes" id="UP001295684"/>
    </source>
</evidence>
<dbReference type="InterPro" id="IPR003029">
    <property type="entry name" value="S1_domain"/>
</dbReference>
<evidence type="ECO:0000256" key="2">
    <source>
        <dbReference type="ARBA" id="ARBA00022552"/>
    </source>
</evidence>
<feature type="region of interest" description="Disordered" evidence="3">
    <location>
        <begin position="1310"/>
        <end position="1361"/>
    </location>
</feature>